<dbReference type="SUPFAM" id="SSF88946">
    <property type="entry name" value="Sigma2 domain of RNA polymerase sigma factors"/>
    <property type="match status" value="1"/>
</dbReference>
<dbReference type="Pfam" id="PF08281">
    <property type="entry name" value="Sigma70_r4_2"/>
    <property type="match status" value="1"/>
</dbReference>
<evidence type="ECO:0000313" key="7">
    <source>
        <dbReference type="EMBL" id="SCF42216.1"/>
    </source>
</evidence>
<dbReference type="PANTHER" id="PTHR43133">
    <property type="entry name" value="RNA POLYMERASE ECF-TYPE SIGMA FACTO"/>
    <property type="match status" value="1"/>
</dbReference>
<dbReference type="NCBIfam" id="TIGR02937">
    <property type="entry name" value="sigma70-ECF"/>
    <property type="match status" value="1"/>
</dbReference>
<dbReference type="GO" id="GO:0016987">
    <property type="term" value="F:sigma factor activity"/>
    <property type="evidence" value="ECO:0007669"/>
    <property type="project" value="UniProtKB-KW"/>
</dbReference>
<dbReference type="Proteomes" id="UP000198797">
    <property type="component" value="Unassembled WGS sequence"/>
</dbReference>
<dbReference type="InterPro" id="IPR039425">
    <property type="entry name" value="RNA_pol_sigma-70-like"/>
</dbReference>
<evidence type="ECO:0000259" key="6">
    <source>
        <dbReference type="Pfam" id="PF08281"/>
    </source>
</evidence>
<dbReference type="GO" id="GO:0003677">
    <property type="term" value="F:DNA binding"/>
    <property type="evidence" value="ECO:0007669"/>
    <property type="project" value="UniProtKB-KW"/>
</dbReference>
<keyword evidence="2" id="KW-0805">Transcription regulation</keyword>
<evidence type="ECO:0000256" key="5">
    <source>
        <dbReference type="ARBA" id="ARBA00023163"/>
    </source>
</evidence>
<gene>
    <name evidence="7" type="ORF">GA0070216_11546</name>
</gene>
<comment type="similarity">
    <text evidence="1">Belongs to the sigma-70 factor family. ECF subfamily.</text>
</comment>
<sequence length="174" mass="19616">MRKVTSDEANEQFISFYTAWRGKLFKAVAAWTGDRHAAEDVVQEVMILVRHYWGRYSRPEILMYRLARQQLARRVAAPMQMDSLEQRQEADDLPAGPARDLDQQLDLLAALRRLPTRQREVVVLTELCDLDQSAAAEILGISVSALKTHKARGLRTLQERLAGARADTEGGNSA</sequence>
<dbReference type="Gene3D" id="1.10.10.10">
    <property type="entry name" value="Winged helix-like DNA-binding domain superfamily/Winged helix DNA-binding domain"/>
    <property type="match status" value="1"/>
</dbReference>
<dbReference type="STRING" id="121616.GA0070216_11546"/>
<evidence type="ECO:0000256" key="3">
    <source>
        <dbReference type="ARBA" id="ARBA00023082"/>
    </source>
</evidence>
<evidence type="ECO:0000256" key="4">
    <source>
        <dbReference type="ARBA" id="ARBA00023125"/>
    </source>
</evidence>
<dbReference type="InterPro" id="IPR013324">
    <property type="entry name" value="RNA_pol_sigma_r3/r4-like"/>
</dbReference>
<reference evidence="8" key="1">
    <citation type="submission" date="2016-06" db="EMBL/GenBank/DDBJ databases">
        <authorList>
            <person name="Varghese N."/>
            <person name="Submissions Spin"/>
        </authorList>
    </citation>
    <scope>NUCLEOTIDE SEQUENCE [LARGE SCALE GENOMIC DNA]</scope>
    <source>
        <strain evidence="8">DSM 44100</strain>
    </source>
</reference>
<keyword evidence="3" id="KW-0731">Sigma factor</keyword>
<name>A0A1C5AAR7_9ACTN</name>
<proteinExistence type="inferred from homology"/>
<dbReference type="Gene3D" id="1.10.1740.10">
    <property type="match status" value="1"/>
</dbReference>
<dbReference type="InterPro" id="IPR014284">
    <property type="entry name" value="RNA_pol_sigma-70_dom"/>
</dbReference>
<dbReference type="SUPFAM" id="SSF88659">
    <property type="entry name" value="Sigma3 and sigma4 domains of RNA polymerase sigma factors"/>
    <property type="match status" value="1"/>
</dbReference>
<dbReference type="InterPro" id="IPR036388">
    <property type="entry name" value="WH-like_DNA-bd_sf"/>
</dbReference>
<dbReference type="InterPro" id="IPR013249">
    <property type="entry name" value="RNA_pol_sigma70_r4_t2"/>
</dbReference>
<organism evidence="7 8">
    <name type="scientific">Micromonospora matsumotoense</name>
    <dbReference type="NCBI Taxonomy" id="121616"/>
    <lineage>
        <taxon>Bacteria</taxon>
        <taxon>Bacillati</taxon>
        <taxon>Actinomycetota</taxon>
        <taxon>Actinomycetes</taxon>
        <taxon>Micromonosporales</taxon>
        <taxon>Micromonosporaceae</taxon>
        <taxon>Micromonospora</taxon>
    </lineage>
</organism>
<dbReference type="InterPro" id="IPR013325">
    <property type="entry name" value="RNA_pol_sigma_r2"/>
</dbReference>
<dbReference type="EMBL" id="FMCU01000015">
    <property type="protein sequence ID" value="SCF42216.1"/>
    <property type="molecule type" value="Genomic_DNA"/>
</dbReference>
<keyword evidence="5" id="KW-0804">Transcription</keyword>
<dbReference type="AlphaFoldDB" id="A0A1C5AAR7"/>
<dbReference type="GO" id="GO:0006352">
    <property type="term" value="P:DNA-templated transcription initiation"/>
    <property type="evidence" value="ECO:0007669"/>
    <property type="project" value="InterPro"/>
</dbReference>
<evidence type="ECO:0000313" key="8">
    <source>
        <dbReference type="Proteomes" id="UP000198797"/>
    </source>
</evidence>
<evidence type="ECO:0000256" key="2">
    <source>
        <dbReference type="ARBA" id="ARBA00023015"/>
    </source>
</evidence>
<accession>A0A1C5AAR7</accession>
<evidence type="ECO:0000256" key="1">
    <source>
        <dbReference type="ARBA" id="ARBA00010641"/>
    </source>
</evidence>
<feature type="domain" description="RNA polymerase sigma factor 70 region 4 type 2" evidence="6">
    <location>
        <begin position="106"/>
        <end position="157"/>
    </location>
</feature>
<dbReference type="PANTHER" id="PTHR43133:SF8">
    <property type="entry name" value="RNA POLYMERASE SIGMA FACTOR HI_1459-RELATED"/>
    <property type="match status" value="1"/>
</dbReference>
<protein>
    <submittedName>
        <fullName evidence="7">RNA polymerase sigma factor, sigma-70 family</fullName>
    </submittedName>
</protein>
<keyword evidence="8" id="KW-1185">Reference proteome</keyword>
<keyword evidence="4" id="KW-0238">DNA-binding</keyword>